<organism evidence="2">
    <name type="scientific">marine sediment metagenome</name>
    <dbReference type="NCBI Taxonomy" id="412755"/>
    <lineage>
        <taxon>unclassified sequences</taxon>
        <taxon>metagenomes</taxon>
        <taxon>ecological metagenomes</taxon>
    </lineage>
</organism>
<protein>
    <recommendedName>
        <fullName evidence="1">MOFRL-associated domain-containing protein</fullName>
    </recommendedName>
</protein>
<dbReference type="GO" id="GO:0008887">
    <property type="term" value="F:glycerate kinase activity"/>
    <property type="evidence" value="ECO:0007669"/>
    <property type="project" value="InterPro"/>
</dbReference>
<dbReference type="GO" id="GO:0005737">
    <property type="term" value="C:cytoplasm"/>
    <property type="evidence" value="ECO:0007669"/>
    <property type="project" value="TreeGrafter"/>
</dbReference>
<dbReference type="EMBL" id="BART01016463">
    <property type="protein sequence ID" value="GAG82034.1"/>
    <property type="molecule type" value="Genomic_DNA"/>
</dbReference>
<dbReference type="InterPro" id="IPR039760">
    <property type="entry name" value="MOFRL_protein"/>
</dbReference>
<dbReference type="PANTHER" id="PTHR12227:SF0">
    <property type="entry name" value="GLYCERATE KINASE"/>
    <property type="match status" value="1"/>
</dbReference>
<accession>X1AIU2</accession>
<reference evidence="2" key="1">
    <citation type="journal article" date="2014" name="Front. Microbiol.">
        <title>High frequency of phylogenetically diverse reductive dehalogenase-homologous genes in deep subseafloor sedimentary metagenomes.</title>
        <authorList>
            <person name="Kawai M."/>
            <person name="Futagami T."/>
            <person name="Toyoda A."/>
            <person name="Takaki Y."/>
            <person name="Nishi S."/>
            <person name="Hori S."/>
            <person name="Arai W."/>
            <person name="Tsubouchi T."/>
            <person name="Morono Y."/>
            <person name="Uchiyama I."/>
            <person name="Ito T."/>
            <person name="Fujiyama A."/>
            <person name="Inagaki F."/>
            <person name="Takami H."/>
        </authorList>
    </citation>
    <scope>NUCLEOTIDE SEQUENCE</scope>
    <source>
        <strain evidence="2">Expedition CK06-06</strain>
    </source>
</reference>
<name>X1AIU2_9ZZZZ</name>
<evidence type="ECO:0000313" key="2">
    <source>
        <dbReference type="EMBL" id="GAG82034.1"/>
    </source>
</evidence>
<gene>
    <name evidence="2" type="ORF">S01H4_31655</name>
</gene>
<dbReference type="SUPFAM" id="SSF82544">
    <property type="entry name" value="GckA/TtuD-like"/>
    <property type="match status" value="1"/>
</dbReference>
<dbReference type="InterPro" id="IPR025286">
    <property type="entry name" value="MOFRL_assoc_dom"/>
</dbReference>
<dbReference type="InterPro" id="IPR038614">
    <property type="entry name" value="GK_N_sf"/>
</dbReference>
<evidence type="ECO:0000259" key="1">
    <source>
        <dbReference type="Pfam" id="PF13660"/>
    </source>
</evidence>
<comment type="caution">
    <text evidence="2">The sequence shown here is derived from an EMBL/GenBank/DDBJ whole genome shotgun (WGS) entry which is preliminary data.</text>
</comment>
<sequence>MIKNRAELISHGFVEGRKTVLDIAEYTLNHVDPRAAVKNYVKVEGSRLQVGEDVFDLNTVNKIYAIGGGKATYPLAVALEEILGDRITDGFIAIKKGQKQPFFETMGTLSKIRVAESAHPIPDETSLEAAKAIWRVAEKAGRGDMVFCLMS</sequence>
<dbReference type="AlphaFoldDB" id="X1AIU2"/>
<dbReference type="Pfam" id="PF13660">
    <property type="entry name" value="DUF4147"/>
    <property type="match status" value="1"/>
</dbReference>
<feature type="domain" description="MOFRL-associated" evidence="1">
    <location>
        <begin position="21"/>
        <end position="151"/>
    </location>
</feature>
<feature type="non-terminal residue" evidence="2">
    <location>
        <position position="151"/>
    </location>
</feature>
<dbReference type="PANTHER" id="PTHR12227">
    <property type="entry name" value="GLYCERATE KINASE"/>
    <property type="match status" value="1"/>
</dbReference>
<proteinExistence type="predicted"/>
<dbReference type="Gene3D" id="3.40.50.10180">
    <property type="entry name" value="Glycerate kinase, MOFRL-like N-terminal domain"/>
    <property type="match status" value="1"/>
</dbReference>